<comment type="caution">
    <text evidence="2">The sequence shown here is derived from an EMBL/GenBank/DDBJ whole genome shotgun (WGS) entry which is preliminary data.</text>
</comment>
<accession>A0ABV2TQ28</accession>
<dbReference type="InterPro" id="IPR011004">
    <property type="entry name" value="Trimer_LpxA-like_sf"/>
</dbReference>
<evidence type="ECO:0000313" key="3">
    <source>
        <dbReference type="Proteomes" id="UP001549691"/>
    </source>
</evidence>
<name>A0ABV2TQ28_9RHOO</name>
<organism evidence="2 3">
    <name type="scientific">Uliginosibacterium flavum</name>
    <dbReference type="NCBI Taxonomy" id="1396831"/>
    <lineage>
        <taxon>Bacteria</taxon>
        <taxon>Pseudomonadati</taxon>
        <taxon>Pseudomonadota</taxon>
        <taxon>Betaproteobacteria</taxon>
        <taxon>Rhodocyclales</taxon>
        <taxon>Zoogloeaceae</taxon>
        <taxon>Uliginosibacterium</taxon>
    </lineage>
</organism>
<reference evidence="2 3" key="1">
    <citation type="submission" date="2024-07" db="EMBL/GenBank/DDBJ databases">
        <title>Uliginosibacterium flavum JJ3220;KACC:17644.</title>
        <authorList>
            <person name="Kim M.K."/>
        </authorList>
    </citation>
    <scope>NUCLEOTIDE SEQUENCE [LARGE SCALE GENOMIC DNA]</scope>
    <source>
        <strain evidence="2 3">KACC:17644</strain>
    </source>
</reference>
<dbReference type="Gene3D" id="2.160.10.10">
    <property type="entry name" value="Hexapeptide repeat proteins"/>
    <property type="match status" value="1"/>
</dbReference>
<dbReference type="EMBL" id="JBEWZI010000013">
    <property type="protein sequence ID" value="MET7015117.1"/>
    <property type="molecule type" value="Genomic_DNA"/>
</dbReference>
<feature type="region of interest" description="Disordered" evidence="1">
    <location>
        <begin position="206"/>
        <end position="240"/>
    </location>
</feature>
<feature type="compositionally biased region" description="Polar residues" evidence="1">
    <location>
        <begin position="225"/>
        <end position="236"/>
    </location>
</feature>
<keyword evidence="3" id="KW-1185">Reference proteome</keyword>
<proteinExistence type="predicted"/>
<sequence length="358" mass="38917">MTPTQALLVFIALSILCLALPLLPLLRTLSRGTPRPTPFERQPEPAARAEEFRHMVREQFAHLLHLARDSGPIRGANENGRPFIVLGVSNHLAEQLPPRTRRLRSLVLAAGHLDIPGELICDRELFAEGRINVAHNALIKSALSQRDIAIGRRARVTRWVRTERRLDVAEGGQLKGWASAAQEIALARRTQFEQLLAPRIVFGRLPEDARRPRQPDTVARFDPPQRSNGQPGNGRNLSVPAGHTVKADLLVSGKLIIGDGCRIIGDLRADKSIIIGQDVVIEGAAYADGPISIGAGCKMNGPVFSRSEIQLGSGSEIGSMNHPSTLAADTLLISEGCIAHGSVWAMRRGEVLDERNAS</sequence>
<evidence type="ECO:0000256" key="1">
    <source>
        <dbReference type="SAM" id="MobiDB-lite"/>
    </source>
</evidence>
<dbReference type="Proteomes" id="UP001549691">
    <property type="component" value="Unassembled WGS sequence"/>
</dbReference>
<evidence type="ECO:0000313" key="2">
    <source>
        <dbReference type="EMBL" id="MET7015117.1"/>
    </source>
</evidence>
<dbReference type="RefSeq" id="WP_354601578.1">
    <property type="nucleotide sequence ID" value="NZ_JBEWZI010000013.1"/>
</dbReference>
<dbReference type="SUPFAM" id="SSF51161">
    <property type="entry name" value="Trimeric LpxA-like enzymes"/>
    <property type="match status" value="1"/>
</dbReference>
<evidence type="ECO:0008006" key="4">
    <source>
        <dbReference type="Google" id="ProtNLM"/>
    </source>
</evidence>
<protein>
    <recommendedName>
        <fullName evidence="4">Polymer-forming cytoskeletal protein</fullName>
    </recommendedName>
</protein>
<gene>
    <name evidence="2" type="ORF">ABXR19_13040</name>
</gene>